<keyword evidence="2" id="KW-1185">Reference proteome</keyword>
<organism evidence="1 2">
    <name type="scientific">Flavobacterium cerinum</name>
    <dbReference type="NCBI Taxonomy" id="2502784"/>
    <lineage>
        <taxon>Bacteria</taxon>
        <taxon>Pseudomonadati</taxon>
        <taxon>Bacteroidota</taxon>
        <taxon>Flavobacteriia</taxon>
        <taxon>Flavobacteriales</taxon>
        <taxon>Flavobacteriaceae</taxon>
        <taxon>Flavobacterium</taxon>
    </lineage>
</organism>
<name>A0A444H6A3_9FLAO</name>
<dbReference type="Proteomes" id="UP000287527">
    <property type="component" value="Unassembled WGS sequence"/>
</dbReference>
<dbReference type="InterPro" id="IPR012467">
    <property type="entry name" value="DUF1684"/>
</dbReference>
<dbReference type="OrthoDB" id="5493262at2"/>
<dbReference type="Pfam" id="PF07920">
    <property type="entry name" value="DUF1684"/>
    <property type="match status" value="1"/>
</dbReference>
<reference evidence="1 2" key="1">
    <citation type="submission" date="2019-01" db="EMBL/GenBank/DDBJ databases">
        <title>Flavobacterium sp. nov.,isolated from freshwater.</title>
        <authorList>
            <person name="Zhang R."/>
            <person name="Du Z.-J."/>
        </authorList>
    </citation>
    <scope>NUCLEOTIDE SEQUENCE [LARGE SCALE GENOMIC DNA]</scope>
    <source>
        <strain evidence="1 2">1E403</strain>
    </source>
</reference>
<proteinExistence type="predicted"/>
<evidence type="ECO:0000313" key="2">
    <source>
        <dbReference type="Proteomes" id="UP000287527"/>
    </source>
</evidence>
<gene>
    <name evidence="1" type="ORF">EPI11_12820</name>
</gene>
<protein>
    <submittedName>
        <fullName evidence="1">DUF1684 domain-containing protein</fullName>
    </submittedName>
</protein>
<dbReference type="PANTHER" id="PTHR41913">
    <property type="entry name" value="DUF1684 DOMAIN-CONTAINING PROTEIN"/>
    <property type="match status" value="1"/>
</dbReference>
<evidence type="ECO:0000313" key="1">
    <source>
        <dbReference type="EMBL" id="RWW98804.1"/>
    </source>
</evidence>
<dbReference type="AlphaFoldDB" id="A0A444H6A3"/>
<dbReference type="PANTHER" id="PTHR41913:SF1">
    <property type="entry name" value="DUF1684 DOMAIN-CONTAINING PROTEIN"/>
    <property type="match status" value="1"/>
</dbReference>
<sequence length="200" mass="23155">MKKLFTIAAFLSVFAIKAQQCSVENAIKYQEKLNKEYADPAESPLIEEDLKTFKSLDFYPVDLDYCVKAKLVRTPNEKPFEMFTTTDRKPMYVKFGELHFKLKGKKCKLDVFQSLDLIKLEQYKNSLFLPFTDFTSGNGSYGGGRYIDLEQPKGKTIYIDFNTAYNPYCAYNHQYSCPIPPKQNDLKIEVNAGVKEYKKH</sequence>
<accession>A0A444H6A3</accession>
<dbReference type="RefSeq" id="WP_128390380.1">
    <property type="nucleotide sequence ID" value="NZ_SBII01000009.1"/>
</dbReference>
<dbReference type="EMBL" id="SBII01000009">
    <property type="protein sequence ID" value="RWW98804.1"/>
    <property type="molecule type" value="Genomic_DNA"/>
</dbReference>
<comment type="caution">
    <text evidence="1">The sequence shown here is derived from an EMBL/GenBank/DDBJ whole genome shotgun (WGS) entry which is preliminary data.</text>
</comment>